<protein>
    <submittedName>
        <fullName evidence="4">Response regulator</fullName>
    </submittedName>
</protein>
<feature type="domain" description="Response regulatory" evidence="3">
    <location>
        <begin position="16"/>
        <end position="134"/>
    </location>
</feature>
<evidence type="ECO:0000313" key="5">
    <source>
        <dbReference type="Proteomes" id="UP000830835"/>
    </source>
</evidence>
<reference evidence="4" key="1">
    <citation type="submission" date="2021-02" db="EMBL/GenBank/DDBJ databases">
        <title>The CRISPR/cas machinery reduction and long-range gene transfer in the hot spring cyanobacterium Synechococcus.</title>
        <authorList>
            <person name="Dvorak P."/>
            <person name="Jahodarova E."/>
            <person name="Hasler P."/>
            <person name="Poulickova A."/>
        </authorList>
    </citation>
    <scope>NUCLEOTIDE SEQUENCE</scope>
    <source>
        <strain evidence="4">Rupite</strain>
    </source>
</reference>
<evidence type="ECO:0000259" key="3">
    <source>
        <dbReference type="PROSITE" id="PS50110"/>
    </source>
</evidence>
<dbReference type="Gene3D" id="3.40.50.2300">
    <property type="match status" value="1"/>
</dbReference>
<gene>
    <name evidence="4" type="ORF">JX360_04250</name>
</gene>
<dbReference type="PANTHER" id="PTHR44591">
    <property type="entry name" value="STRESS RESPONSE REGULATOR PROTEIN 1"/>
    <property type="match status" value="1"/>
</dbReference>
<dbReference type="InterPro" id="IPR001789">
    <property type="entry name" value="Sig_transdc_resp-reg_receiver"/>
</dbReference>
<dbReference type="CDD" id="cd17552">
    <property type="entry name" value="REC_RR468-like"/>
    <property type="match status" value="1"/>
</dbReference>
<dbReference type="InterPro" id="IPR050595">
    <property type="entry name" value="Bact_response_regulator"/>
</dbReference>
<feature type="modified residue" description="4-aspartylphosphate" evidence="2">
    <location>
        <position position="66"/>
    </location>
</feature>
<dbReference type="PROSITE" id="PS50110">
    <property type="entry name" value="RESPONSE_REGULATORY"/>
    <property type="match status" value="1"/>
</dbReference>
<keyword evidence="5" id="KW-1185">Reference proteome</keyword>
<evidence type="ECO:0000256" key="2">
    <source>
        <dbReference type="PROSITE-ProRule" id="PRU00169"/>
    </source>
</evidence>
<organism evidence="4 5">
    <name type="scientific">Thermostichus vulcanus str. 'Rupite'</name>
    <dbReference type="NCBI Taxonomy" id="2813851"/>
    <lineage>
        <taxon>Bacteria</taxon>
        <taxon>Bacillati</taxon>
        <taxon>Cyanobacteriota</taxon>
        <taxon>Cyanophyceae</taxon>
        <taxon>Thermostichales</taxon>
        <taxon>Thermostichaceae</taxon>
        <taxon>Thermostichus</taxon>
    </lineage>
</organism>
<dbReference type="InterPro" id="IPR011006">
    <property type="entry name" value="CheY-like_superfamily"/>
</dbReference>
<evidence type="ECO:0000256" key="1">
    <source>
        <dbReference type="ARBA" id="ARBA00022553"/>
    </source>
</evidence>
<keyword evidence="1 2" id="KW-0597">Phosphoprotein</keyword>
<dbReference type="SMART" id="SM00448">
    <property type="entry name" value="REC"/>
    <property type="match status" value="1"/>
</dbReference>
<dbReference type="EMBL" id="JAFIRA010000006">
    <property type="protein sequence ID" value="MCJ2542125.1"/>
    <property type="molecule type" value="Genomic_DNA"/>
</dbReference>
<dbReference type="RefSeq" id="WP_244349352.1">
    <property type="nucleotide sequence ID" value="NZ_JAFIRA010000006.1"/>
</dbReference>
<sequence>MQTLTSTSSDATLTRRVLVVDDEDDIREVAQLSLEIMAGWEVWSAPSGEEGIRIAETAHPDVILLDVMMPDMDGPTTFRQLRANPKTRDIPVILLTAKVRARLVKQQFLPLGVRGVITKPFDATKLADQVAETVGWDPASDDRT</sequence>
<name>A0ABT0C9U4_THEVL</name>
<dbReference type="SUPFAM" id="SSF52172">
    <property type="entry name" value="CheY-like"/>
    <property type="match status" value="1"/>
</dbReference>
<dbReference type="Pfam" id="PF00072">
    <property type="entry name" value="Response_reg"/>
    <property type="match status" value="1"/>
</dbReference>
<evidence type="ECO:0000313" key="4">
    <source>
        <dbReference type="EMBL" id="MCJ2542125.1"/>
    </source>
</evidence>
<comment type="caution">
    <text evidence="4">The sequence shown here is derived from an EMBL/GenBank/DDBJ whole genome shotgun (WGS) entry which is preliminary data.</text>
</comment>
<proteinExistence type="predicted"/>
<accession>A0ABT0C9U4</accession>
<dbReference type="Proteomes" id="UP000830835">
    <property type="component" value="Unassembled WGS sequence"/>
</dbReference>
<dbReference type="PANTHER" id="PTHR44591:SF22">
    <property type="entry name" value="CHEY SUBFAMILY"/>
    <property type="match status" value="1"/>
</dbReference>